<proteinExistence type="predicted"/>
<keyword evidence="1" id="KW-0255">Endonuclease</keyword>
<dbReference type="EMBL" id="MT418680">
    <property type="protein sequence ID" value="QKF93902.1"/>
    <property type="molecule type" value="Genomic_DNA"/>
</dbReference>
<evidence type="ECO:0000313" key="1">
    <source>
        <dbReference type="EMBL" id="QKF93902.1"/>
    </source>
</evidence>
<reference evidence="1 2" key="1">
    <citation type="submission" date="2020-04" db="EMBL/GenBank/DDBJ databases">
        <title>Advantages and limits of metagenomic assembly and binning of a giant virus.</title>
        <authorList>
            <person name="Schulz F."/>
            <person name="Andreani J."/>
            <person name="Francis R."/>
            <person name="Boudjemaa H."/>
            <person name="Bou Khalil J.Y."/>
            <person name="Lee J."/>
            <person name="La Scola B."/>
            <person name="Woyke T."/>
        </authorList>
    </citation>
    <scope>NUCLEOTIDE SEQUENCE [LARGE SCALE GENOMIC DNA]</scope>
    <source>
        <strain evidence="1 2">FV1/VV64</strain>
    </source>
</reference>
<keyword evidence="2" id="KW-1185">Reference proteome</keyword>
<sequence length="387" mass="45441">MEKTETGTKYIDINSGNQPNDINMGEIYIATSKTSGKSYIGQAKCYINCEGNIKIWGTKNRWRSHIYESRSSYDHSTVLNSAIRKYGENDFYVRTLVKCDLDKLNYWEIEYIQAFDTLLPHGYNIMKGGSHRSVSEEAKERLQQYRLGRQHKEMTKLYMSISQLKISSDLPRYLYKKRRNNKIIYYVRYPIIENNEMDFIIKNVQSIDIGKKMILELEQKYDTTNQINKIKAERALTNKKKKDKIELPEYITPIYDGIYKIGYRVSNYIYSDGTNADNKDFTNANTNTRNLHNAKVYLASIERINANLSFQIPKLPNGFLYFTEKNRVDTKIEGFKIRTGYKVNKNPNPKSKKKVPIYKKFCDMNMSLQEKYNAANNFYNTLENTQI</sequence>
<dbReference type="Gene3D" id="3.40.1440.10">
    <property type="entry name" value="GIY-YIG endonuclease"/>
    <property type="match status" value="1"/>
</dbReference>
<organism evidence="1 2">
    <name type="scientific">Fadolivirus FV1/VV64</name>
    <dbReference type="NCBI Taxonomy" id="3070911"/>
    <lineage>
        <taxon>Viruses</taxon>
        <taxon>Varidnaviria</taxon>
        <taxon>Bamfordvirae</taxon>
        <taxon>Nucleocytoviricota</taxon>
        <taxon>Megaviricetes</taxon>
        <taxon>Imitervirales</taxon>
        <taxon>Mimiviridae</taxon>
        <taxon>Klosneuvirinae</taxon>
        <taxon>Fadolivirus</taxon>
        <taxon>Fadolivirus algeromassiliense</taxon>
    </lineage>
</organism>
<name>A0A7D3R0Q0_9VIRU</name>
<keyword evidence="1" id="KW-0540">Nuclease</keyword>
<dbReference type="GO" id="GO:0004519">
    <property type="term" value="F:endonuclease activity"/>
    <property type="evidence" value="ECO:0007669"/>
    <property type="project" value="UniProtKB-KW"/>
</dbReference>
<accession>A0A7D3R0Q0</accession>
<dbReference type="SUPFAM" id="SSF82771">
    <property type="entry name" value="GIY-YIG endonuclease"/>
    <property type="match status" value="1"/>
</dbReference>
<dbReference type="InterPro" id="IPR035901">
    <property type="entry name" value="GIY-YIG_endonuc_sf"/>
</dbReference>
<protein>
    <submittedName>
        <fullName evidence="1">GIY-YIg endonuclease</fullName>
    </submittedName>
</protein>
<gene>
    <name evidence="1" type="ORF">Fadolivirus_1_444</name>
</gene>
<evidence type="ECO:0000313" key="2">
    <source>
        <dbReference type="Proteomes" id="UP001162001"/>
    </source>
</evidence>
<dbReference type="Proteomes" id="UP001162001">
    <property type="component" value="Segment"/>
</dbReference>
<keyword evidence="1" id="KW-0378">Hydrolase</keyword>